<feature type="transmembrane region" description="Helical" evidence="2">
    <location>
        <begin position="133"/>
        <end position="155"/>
    </location>
</feature>
<dbReference type="Proteomes" id="UP000001861">
    <property type="component" value="Unassembled WGS sequence"/>
</dbReference>
<dbReference type="STRING" id="240176.A8PF39"/>
<keyword evidence="4" id="KW-1185">Reference proteome</keyword>
<proteinExistence type="predicted"/>
<dbReference type="KEGG" id="cci:CC1G_03147"/>
<feature type="region of interest" description="Disordered" evidence="1">
    <location>
        <begin position="314"/>
        <end position="384"/>
    </location>
</feature>
<feature type="transmembrane region" description="Helical" evidence="2">
    <location>
        <begin position="207"/>
        <end position="227"/>
    </location>
</feature>
<gene>
    <name evidence="3" type="ORF">CC1G_03147</name>
</gene>
<feature type="compositionally biased region" description="Gly residues" evidence="1">
    <location>
        <begin position="374"/>
        <end position="383"/>
    </location>
</feature>
<keyword evidence="2" id="KW-1133">Transmembrane helix</keyword>
<dbReference type="RefSeq" id="XP_001840918.2">
    <property type="nucleotide sequence ID" value="XM_001840866.2"/>
</dbReference>
<dbReference type="AlphaFoldDB" id="A8PF39"/>
<feature type="transmembrane region" description="Helical" evidence="2">
    <location>
        <begin position="12"/>
        <end position="34"/>
    </location>
</feature>
<dbReference type="VEuPathDB" id="FungiDB:CC1G_03147"/>
<name>A8PF39_COPC7</name>
<evidence type="ECO:0000256" key="2">
    <source>
        <dbReference type="SAM" id="Phobius"/>
    </source>
</evidence>
<reference evidence="3 4" key="1">
    <citation type="journal article" date="2010" name="Proc. Natl. Acad. Sci. U.S.A.">
        <title>Insights into evolution of multicellular fungi from the assembled chromosomes of the mushroom Coprinopsis cinerea (Coprinus cinereus).</title>
        <authorList>
            <person name="Stajich J.E."/>
            <person name="Wilke S.K."/>
            <person name="Ahren D."/>
            <person name="Au C.H."/>
            <person name="Birren B.W."/>
            <person name="Borodovsky M."/>
            <person name="Burns C."/>
            <person name="Canback B."/>
            <person name="Casselton L.A."/>
            <person name="Cheng C.K."/>
            <person name="Deng J."/>
            <person name="Dietrich F.S."/>
            <person name="Fargo D.C."/>
            <person name="Farman M.L."/>
            <person name="Gathman A.C."/>
            <person name="Goldberg J."/>
            <person name="Guigo R."/>
            <person name="Hoegger P.J."/>
            <person name="Hooker J.B."/>
            <person name="Huggins A."/>
            <person name="James T.Y."/>
            <person name="Kamada T."/>
            <person name="Kilaru S."/>
            <person name="Kodira C."/>
            <person name="Kues U."/>
            <person name="Kupfer D."/>
            <person name="Kwan H.S."/>
            <person name="Lomsadze A."/>
            <person name="Li W."/>
            <person name="Lilly W.W."/>
            <person name="Ma L.J."/>
            <person name="Mackey A.J."/>
            <person name="Manning G."/>
            <person name="Martin F."/>
            <person name="Muraguchi H."/>
            <person name="Natvig D.O."/>
            <person name="Palmerini H."/>
            <person name="Ramesh M.A."/>
            <person name="Rehmeyer C.J."/>
            <person name="Roe B.A."/>
            <person name="Shenoy N."/>
            <person name="Stanke M."/>
            <person name="Ter-Hovhannisyan V."/>
            <person name="Tunlid A."/>
            <person name="Velagapudi R."/>
            <person name="Vision T.J."/>
            <person name="Zeng Q."/>
            <person name="Zolan M.E."/>
            <person name="Pukkila P.J."/>
        </authorList>
    </citation>
    <scope>NUCLEOTIDE SEQUENCE [LARGE SCALE GENOMIC DNA]</scope>
    <source>
        <strain evidence="4">Okayama-7 / 130 / ATCC MYA-4618 / FGSC 9003</strain>
    </source>
</reference>
<feature type="compositionally biased region" description="Polar residues" evidence="1">
    <location>
        <begin position="328"/>
        <end position="343"/>
    </location>
</feature>
<feature type="transmembrane region" description="Helical" evidence="2">
    <location>
        <begin position="247"/>
        <end position="271"/>
    </location>
</feature>
<feature type="compositionally biased region" description="Basic and acidic residues" evidence="1">
    <location>
        <begin position="356"/>
        <end position="366"/>
    </location>
</feature>
<feature type="transmembrane region" description="Helical" evidence="2">
    <location>
        <begin position="167"/>
        <end position="187"/>
    </location>
</feature>
<keyword evidence="2" id="KW-0472">Membrane</keyword>
<accession>A8PF39</accession>
<dbReference type="EMBL" id="AACS02000008">
    <property type="protein sequence ID" value="EAU80971.2"/>
    <property type="molecule type" value="Genomic_DNA"/>
</dbReference>
<comment type="caution">
    <text evidence="3">The sequence shown here is derived from an EMBL/GenBank/DDBJ whole genome shotgun (WGS) entry which is preliminary data.</text>
</comment>
<feature type="compositionally biased region" description="Low complexity" evidence="1">
    <location>
        <begin position="314"/>
        <end position="325"/>
    </location>
</feature>
<dbReference type="GeneID" id="6017574"/>
<feature type="transmembrane region" description="Helical" evidence="2">
    <location>
        <begin position="54"/>
        <end position="72"/>
    </location>
</feature>
<protein>
    <submittedName>
        <fullName evidence="3">Uncharacterized protein</fullName>
    </submittedName>
</protein>
<dbReference type="InParanoid" id="A8PF39"/>
<evidence type="ECO:0000256" key="1">
    <source>
        <dbReference type="SAM" id="MobiDB-lite"/>
    </source>
</evidence>
<keyword evidence="2" id="KW-0812">Transmembrane</keyword>
<dbReference type="OrthoDB" id="3351617at2759"/>
<dbReference type="HOGENOM" id="CLU_611124_0_0_1"/>
<evidence type="ECO:0000313" key="4">
    <source>
        <dbReference type="Proteomes" id="UP000001861"/>
    </source>
</evidence>
<feature type="transmembrane region" description="Helical" evidence="2">
    <location>
        <begin position="84"/>
        <end position="103"/>
    </location>
</feature>
<feature type="transmembrane region" description="Helical" evidence="2">
    <location>
        <begin position="283"/>
        <end position="305"/>
    </location>
</feature>
<sequence>MSSTIEEEKAARMALTALYTIIPVSFTVIGEFYLSVSLPYARLTLPFPSPPYTLHTAPGMQIVMCTFGFIIYRETPKDMRRGRRMYIIWSWTILTLFTLSQVADALEMFNLLINSTSPAQALRVLKPKYEYTWWRLSTSIGLWICNWIGDGLLLYRCFKIWSDKMWVCVLPALAYVGSCAVSLLAIGLRIKWSQNHAAGPGQYGKALQAWIFLSISVNCVVTALISFRLLRIRRQLATVLSPQDLHVYVGIVAILVESALPLSLAGIMFAALSSPSSDGAVTVARTVALLCWFSLNALCPQMIIFRVITGRSWSTSPSTDGPPGSYHRGTSTKIEFTNPGFSETKTDPKISFSNGERGHSHSHGEVDGYNANGRHGGGVGGGCGEKDIIRRRGGGPAGGPYGLNRVSEEVCDLNLNQTQTQDTSGSVVDVVRRRGSGHKESEVDSTGS</sequence>
<organism evidence="3 4">
    <name type="scientific">Coprinopsis cinerea (strain Okayama-7 / 130 / ATCC MYA-4618 / FGSC 9003)</name>
    <name type="common">Inky cap fungus</name>
    <name type="synonym">Hormographiella aspergillata</name>
    <dbReference type="NCBI Taxonomy" id="240176"/>
    <lineage>
        <taxon>Eukaryota</taxon>
        <taxon>Fungi</taxon>
        <taxon>Dikarya</taxon>
        <taxon>Basidiomycota</taxon>
        <taxon>Agaricomycotina</taxon>
        <taxon>Agaricomycetes</taxon>
        <taxon>Agaricomycetidae</taxon>
        <taxon>Agaricales</taxon>
        <taxon>Agaricineae</taxon>
        <taxon>Psathyrellaceae</taxon>
        <taxon>Coprinopsis</taxon>
    </lineage>
</organism>
<evidence type="ECO:0000313" key="3">
    <source>
        <dbReference type="EMBL" id="EAU80971.2"/>
    </source>
</evidence>